<proteinExistence type="predicted"/>
<reference evidence="2 3" key="1">
    <citation type="journal article" date="2006" name="Proc. Natl. Acad. Sci. U.S.A.">
        <title>Burkholderia xenovorans LB400 harbors a multi-replicon, 9.73-Mbp genome shaped for versatility.</title>
        <authorList>
            <person name="Chain P.S."/>
            <person name="Denef V.J."/>
            <person name="Konstantinidis K.T."/>
            <person name="Vergez L.M."/>
            <person name="Agullo L."/>
            <person name="Reyes V.L."/>
            <person name="Hauser L."/>
            <person name="Cordova M."/>
            <person name="Gomez L."/>
            <person name="Gonzalez M."/>
            <person name="Land M."/>
            <person name="Lao V."/>
            <person name="Larimer F."/>
            <person name="LiPuma J.J."/>
            <person name="Mahenthiralingam E."/>
            <person name="Malfatti S.A."/>
            <person name="Marx C.J."/>
            <person name="Parnell J.J."/>
            <person name="Ramette A."/>
            <person name="Richardson P."/>
            <person name="Seeger M."/>
            <person name="Smith D."/>
            <person name="Spilker T."/>
            <person name="Sul W.J."/>
            <person name="Tsoi T.V."/>
            <person name="Ulrich L.E."/>
            <person name="Zhulin I.B."/>
            <person name="Tiedje J.M."/>
        </authorList>
    </citation>
    <scope>NUCLEOTIDE SEQUENCE [LARGE SCALE GENOMIC DNA]</scope>
    <source>
        <strain evidence="2 3">LB400</strain>
    </source>
</reference>
<accession>Q143C2</accession>
<dbReference type="EMBL" id="CP000270">
    <property type="protein sequence ID" value="ABE29567.1"/>
    <property type="molecule type" value="Genomic_DNA"/>
</dbReference>
<evidence type="ECO:0000256" key="1">
    <source>
        <dbReference type="SAM" id="MobiDB-lite"/>
    </source>
</evidence>
<evidence type="ECO:0000313" key="3">
    <source>
        <dbReference type="Proteomes" id="UP000001817"/>
    </source>
</evidence>
<keyword evidence="3" id="KW-1185">Reference proteome</keyword>
<protein>
    <submittedName>
        <fullName evidence="2">Uncharacterized protein</fullName>
    </submittedName>
</protein>
<dbReference type="KEGG" id="bxe:Bxe_A3418"/>
<name>Q143C2_PARXL</name>
<sequence>MMPRGGRFVSRLCACGRHPCLSFVCLARFAACGRPRAARATKQQLTTAAGEVRPRKRPYQGNNQAGCVTRATNDARRRMTREALNASDQGKRASCIKQAALADGAAPLQSGSCRAGG</sequence>
<dbReference type="AlphaFoldDB" id="Q143C2"/>
<evidence type="ECO:0000313" key="2">
    <source>
        <dbReference type="EMBL" id="ABE29567.1"/>
    </source>
</evidence>
<feature type="region of interest" description="Disordered" evidence="1">
    <location>
        <begin position="43"/>
        <end position="66"/>
    </location>
</feature>
<organism evidence="2 3">
    <name type="scientific">Paraburkholderia xenovorans (strain LB400)</name>
    <dbReference type="NCBI Taxonomy" id="266265"/>
    <lineage>
        <taxon>Bacteria</taxon>
        <taxon>Pseudomonadati</taxon>
        <taxon>Pseudomonadota</taxon>
        <taxon>Betaproteobacteria</taxon>
        <taxon>Burkholderiales</taxon>
        <taxon>Burkholderiaceae</taxon>
        <taxon>Paraburkholderia</taxon>
    </lineage>
</organism>
<dbReference type="Proteomes" id="UP000001817">
    <property type="component" value="Chromosome 1"/>
</dbReference>
<gene>
    <name evidence="2" type="ORF">Bxe_A3418</name>
</gene>